<proteinExistence type="predicted"/>
<evidence type="ECO:0000313" key="3">
    <source>
        <dbReference type="Proteomes" id="UP000199515"/>
    </source>
</evidence>
<evidence type="ECO:0000256" key="1">
    <source>
        <dbReference type="SAM" id="SignalP"/>
    </source>
</evidence>
<dbReference type="Proteomes" id="UP000199515">
    <property type="component" value="Unassembled WGS sequence"/>
</dbReference>
<evidence type="ECO:0000313" key="2">
    <source>
        <dbReference type="EMBL" id="SDY72641.1"/>
    </source>
</evidence>
<evidence type="ECO:0008006" key="4">
    <source>
        <dbReference type="Google" id="ProtNLM"/>
    </source>
</evidence>
<feature type="chain" id="PRO_5038851034" description="Peptidase inhibitor family I36" evidence="1">
    <location>
        <begin position="33"/>
        <end position="193"/>
    </location>
</feature>
<keyword evidence="3" id="KW-1185">Reference proteome</keyword>
<protein>
    <recommendedName>
        <fullName evidence="4">Peptidase inhibitor family I36</fullName>
    </recommendedName>
</protein>
<keyword evidence="1" id="KW-0732">Signal</keyword>
<feature type="signal peptide" evidence="1">
    <location>
        <begin position="1"/>
        <end position="32"/>
    </location>
</feature>
<sequence>MNWSISGERTRRLIVAAVVGAATVAAMPGVAAAEGVDALNQGKYCAMLVDKAPEGKVSPVLAEICSDTSAADVDARIVAESARIAASRGVEAAAPIPIMYWYENIHYNLDSPGGFTTIYGNSGSCDSSGYRVEPSSWWKARLSSLLGNNDCYAAKVHNRALSSAETFGLTYGGSGWWLGGYSDNVGLVQAYNG</sequence>
<name>A0A1H3M7F0_9PSEU</name>
<dbReference type="AlphaFoldDB" id="A0A1H3M7F0"/>
<organism evidence="2 3">
    <name type="scientific">Amycolatopsis xylanica</name>
    <dbReference type="NCBI Taxonomy" id="589385"/>
    <lineage>
        <taxon>Bacteria</taxon>
        <taxon>Bacillati</taxon>
        <taxon>Actinomycetota</taxon>
        <taxon>Actinomycetes</taxon>
        <taxon>Pseudonocardiales</taxon>
        <taxon>Pseudonocardiaceae</taxon>
        <taxon>Amycolatopsis</taxon>
    </lineage>
</organism>
<accession>A0A1H3M7F0</accession>
<gene>
    <name evidence="2" type="ORF">SAMN05421504_106527</name>
</gene>
<dbReference type="EMBL" id="FNON01000006">
    <property type="protein sequence ID" value="SDY72641.1"/>
    <property type="molecule type" value="Genomic_DNA"/>
</dbReference>
<reference evidence="2 3" key="1">
    <citation type="submission" date="2016-10" db="EMBL/GenBank/DDBJ databases">
        <authorList>
            <person name="de Groot N.N."/>
        </authorList>
    </citation>
    <scope>NUCLEOTIDE SEQUENCE [LARGE SCALE GENOMIC DNA]</scope>
    <source>
        <strain evidence="2 3">CPCC 202699</strain>
    </source>
</reference>